<proteinExistence type="predicted"/>
<dbReference type="KEGG" id="vg:35382733"/>
<keyword evidence="2" id="KW-1185">Reference proteome</keyword>
<keyword evidence="1" id="KW-0812">Transmembrane</keyword>
<protein>
    <submittedName>
        <fullName evidence="1">Transmembrane domain-containing protein</fullName>
    </submittedName>
</protein>
<dbReference type="EMBL" id="LT906555">
    <property type="protein sequence ID" value="SNW62799.1"/>
    <property type="molecule type" value="Genomic_DNA"/>
</dbReference>
<name>A0A2I2L5R7_9VIRU</name>
<evidence type="ECO:0000313" key="1">
    <source>
        <dbReference type="EMBL" id="SNW62799.1"/>
    </source>
</evidence>
<dbReference type="Proteomes" id="UP000236316">
    <property type="component" value="Segment"/>
</dbReference>
<keyword evidence="1" id="KW-0472">Membrane</keyword>
<dbReference type="GeneID" id="35382733"/>
<reference evidence="1" key="1">
    <citation type="submission" date="2017-08" db="EMBL/GenBank/DDBJ databases">
        <authorList>
            <consortium name="Urmite Genomes"/>
        </authorList>
    </citation>
    <scope>NUCLEOTIDE SEQUENCE [LARGE SCALE GENOMIC DNA]</scope>
    <source>
        <strain evidence="1">IHUMI-LCC2</strain>
    </source>
</reference>
<sequence>MNYLPIELNTLILENCNQSVLREVSKEWNDTVNMSISRIENIEDAIKKNNMLWISIYLSDKIEKINYCKNNLWKYGFGQYAEMMEGGNWNGYGYIFYLSCKYNNMYLFNILKRECLLYPAYLPLMILHMINNNKDELYNFVEYFILKYDDYEFMKYRLPKNVIDDQRLNVDDYGAGYLSSDVVILEELYDIVYNNPSVVLIPVVFATLDYKLLYLLLEKLEKL</sequence>
<accession>A0A2I2L5R7</accession>
<gene>
    <name evidence="1" type="ORF">ORPV_895</name>
</gene>
<dbReference type="RefSeq" id="YP_009449101.1">
    <property type="nucleotide sequence ID" value="NC_036594.1"/>
</dbReference>
<evidence type="ECO:0000313" key="2">
    <source>
        <dbReference type="Proteomes" id="UP000236316"/>
    </source>
</evidence>
<organism evidence="1">
    <name type="scientific">Orpheovirus IHUMI-LCC2</name>
    <dbReference type="NCBI Taxonomy" id="2023057"/>
    <lineage>
        <taxon>Viruses</taxon>
        <taxon>Varidnaviria</taxon>
        <taxon>Bamfordvirae</taxon>
        <taxon>Nucleocytoviricota</taxon>
        <taxon>Megaviricetes</taxon>
        <taxon>Pimascovirales</taxon>
        <taxon>Ocovirineae</taxon>
        <taxon>Orpheoviridae</taxon>
        <taxon>Alphaorpheovirus</taxon>
        <taxon>Alphaorpheovirus massiliense</taxon>
    </lineage>
</organism>